<dbReference type="Proteomes" id="UP000075714">
    <property type="component" value="Unassembled WGS sequence"/>
</dbReference>
<dbReference type="OrthoDB" id="29853at2759"/>
<dbReference type="GO" id="GO:0015031">
    <property type="term" value="P:protein transport"/>
    <property type="evidence" value="ECO:0007669"/>
    <property type="project" value="InterPro"/>
</dbReference>
<feature type="compositionally biased region" description="Low complexity" evidence="2">
    <location>
        <begin position="238"/>
        <end position="258"/>
    </location>
</feature>
<evidence type="ECO:0000256" key="2">
    <source>
        <dbReference type="SAM" id="MobiDB-lite"/>
    </source>
</evidence>
<sequence>MLKQLQKEIAELLVNGKQEYARIRVEAVIREKLLLQAYEILELYLELLTVRTQLIAKTKELPRDMMEAVSSIIYAAQVNINLIRCLLVEPPLPEDKLAMLSDIAQEHKVEWDAAAAARDLGVGALGSGLAPSGLSAAAPYAQHPPHSAAMPGGMPVAPPPLAPLSGTGHPQYANAQQAAQAAAVAAAQAHAAAEYAAQMAAAGGGMAAAHPHMHMHPPPGAAPAPPPGWLSQPPAPPGSVGAAPSTPSSVGSEVPHFAPGGGVGPVAGAMPAQPRLPEHPDGAPPPPGHGAAAGGYVLRSNEEIQRAYDAMPGPPTKGGSAVPTAPSPPPAGALSGAPSDAELPSVPAPPAEVEDEYEELTRRLEALKKS</sequence>
<protein>
    <recommendedName>
        <fullName evidence="5">IST1-like protein</fullName>
    </recommendedName>
</protein>
<dbReference type="STRING" id="33097.A0A150GPI9"/>
<dbReference type="EMBL" id="LSYV01000012">
    <property type="protein sequence ID" value="KXZ51714.1"/>
    <property type="molecule type" value="Genomic_DNA"/>
</dbReference>
<name>A0A150GPI9_GONPE</name>
<evidence type="ECO:0000313" key="3">
    <source>
        <dbReference type="EMBL" id="KXZ51714.1"/>
    </source>
</evidence>
<feature type="compositionally biased region" description="Pro residues" evidence="2">
    <location>
        <begin position="216"/>
        <end position="237"/>
    </location>
</feature>
<evidence type="ECO:0000313" key="4">
    <source>
        <dbReference type="Proteomes" id="UP000075714"/>
    </source>
</evidence>
<dbReference type="InterPro" id="IPR042277">
    <property type="entry name" value="IST1-like"/>
</dbReference>
<evidence type="ECO:0000256" key="1">
    <source>
        <dbReference type="ARBA" id="ARBA00005536"/>
    </source>
</evidence>
<feature type="compositionally biased region" description="Basic and acidic residues" evidence="2">
    <location>
        <begin position="359"/>
        <end position="370"/>
    </location>
</feature>
<proteinExistence type="inferred from homology"/>
<dbReference type="PANTHER" id="PTHR12161:SF5">
    <property type="entry name" value="IST1 HOMOLOG"/>
    <property type="match status" value="1"/>
</dbReference>
<dbReference type="Pfam" id="PF03398">
    <property type="entry name" value="Ist1"/>
    <property type="match status" value="1"/>
</dbReference>
<accession>A0A150GPI9</accession>
<dbReference type="AlphaFoldDB" id="A0A150GPI9"/>
<evidence type="ECO:0008006" key="5">
    <source>
        <dbReference type="Google" id="ProtNLM"/>
    </source>
</evidence>
<comment type="caution">
    <text evidence="3">The sequence shown here is derived from an EMBL/GenBank/DDBJ whole genome shotgun (WGS) entry which is preliminary data.</text>
</comment>
<keyword evidence="4" id="KW-1185">Reference proteome</keyword>
<dbReference type="InterPro" id="IPR005061">
    <property type="entry name" value="Ist1"/>
</dbReference>
<dbReference type="PANTHER" id="PTHR12161">
    <property type="entry name" value="IST1 FAMILY MEMBER"/>
    <property type="match status" value="1"/>
</dbReference>
<feature type="region of interest" description="Disordered" evidence="2">
    <location>
        <begin position="208"/>
        <end position="370"/>
    </location>
</feature>
<comment type="similarity">
    <text evidence="1">Belongs to the IST1 family.</text>
</comment>
<dbReference type="Gene3D" id="1.20.1260.60">
    <property type="entry name" value="Vacuolar protein sorting-associated protein Ist1"/>
    <property type="match status" value="2"/>
</dbReference>
<gene>
    <name evidence="3" type="ORF">GPECTOR_11g162</name>
</gene>
<reference evidence="4" key="1">
    <citation type="journal article" date="2016" name="Nat. Commun.">
        <title>The Gonium pectorale genome demonstrates co-option of cell cycle regulation during the evolution of multicellularity.</title>
        <authorList>
            <person name="Hanschen E.R."/>
            <person name="Marriage T.N."/>
            <person name="Ferris P.J."/>
            <person name="Hamaji T."/>
            <person name="Toyoda A."/>
            <person name="Fujiyama A."/>
            <person name="Neme R."/>
            <person name="Noguchi H."/>
            <person name="Minakuchi Y."/>
            <person name="Suzuki M."/>
            <person name="Kawai-Toyooka H."/>
            <person name="Smith D.R."/>
            <person name="Sparks H."/>
            <person name="Anderson J."/>
            <person name="Bakaric R."/>
            <person name="Luria V."/>
            <person name="Karger A."/>
            <person name="Kirschner M.W."/>
            <person name="Durand P.M."/>
            <person name="Michod R.E."/>
            <person name="Nozaki H."/>
            <person name="Olson B.J."/>
        </authorList>
    </citation>
    <scope>NUCLEOTIDE SEQUENCE [LARGE SCALE GENOMIC DNA]</scope>
    <source>
        <strain evidence="4">NIES-2863</strain>
    </source>
</reference>
<organism evidence="3 4">
    <name type="scientific">Gonium pectorale</name>
    <name type="common">Green alga</name>
    <dbReference type="NCBI Taxonomy" id="33097"/>
    <lineage>
        <taxon>Eukaryota</taxon>
        <taxon>Viridiplantae</taxon>
        <taxon>Chlorophyta</taxon>
        <taxon>core chlorophytes</taxon>
        <taxon>Chlorophyceae</taxon>
        <taxon>CS clade</taxon>
        <taxon>Chlamydomonadales</taxon>
        <taxon>Volvocaceae</taxon>
        <taxon>Gonium</taxon>
    </lineage>
</organism>
<feature type="compositionally biased region" description="Low complexity" evidence="2">
    <location>
        <begin position="332"/>
        <end position="341"/>
    </location>
</feature>